<organism evidence="1 2">
    <name type="scientific">Xylella fastidiosa subsp. multiplex</name>
    <dbReference type="NCBI Taxonomy" id="644357"/>
    <lineage>
        <taxon>Bacteria</taxon>
        <taxon>Pseudomonadati</taxon>
        <taxon>Pseudomonadota</taxon>
        <taxon>Gammaproteobacteria</taxon>
        <taxon>Lysobacterales</taxon>
        <taxon>Lysobacteraceae</taxon>
        <taxon>Xylella</taxon>
    </lineage>
</organism>
<comment type="caution">
    <text evidence="1">The sequence shown here is derived from an EMBL/GenBank/DDBJ whole genome shotgun (WGS) entry which is preliminary data.</text>
</comment>
<protein>
    <submittedName>
        <fullName evidence="1">Uncharacterized protein</fullName>
    </submittedName>
</protein>
<reference evidence="1" key="2">
    <citation type="journal article" date="2020" name="Appl. Environ. Microbiol.">
        <title>Multiple intercontinental introductions associated with the emergence of a plant pathogen in Europe.</title>
        <authorList>
            <person name="Landa B.B."/>
            <person name="Castillo A.I."/>
            <person name="Giampetruzzi A."/>
            <person name="Kahn A."/>
            <person name="Roman-Ecija M."/>
            <person name="Velasco-Amo M.P."/>
            <person name="Navas-Cortes J.A."/>
            <person name="Marco-Noales E."/>
            <person name="Barbe S."/>
            <person name="Moralejo E."/>
            <person name="Coletta-Filho H.D."/>
            <person name="Saldarelli P."/>
            <person name="Saponari M."/>
            <person name="Almeida R.P.P."/>
        </authorList>
    </citation>
    <scope>NUCLEOTIDE SEQUENCE</scope>
    <source>
        <strain evidence="1">XYL1981</strain>
    </source>
</reference>
<name>A0A9Q4MJL5_XYLFS</name>
<dbReference type="Proteomes" id="UP000474061">
    <property type="component" value="Unassembled WGS sequence"/>
</dbReference>
<sequence>MRILTSFRPSKSNPLPTFIPPHHEAPTTNVAAQSGTAQCTQHTHHSTHRAHHITNDLHAASMALFRNTHSHSLTSNLDRHPVKQACPPYCTLHHPTTYLPSNVFAPHSPLMPSECQKHVKPTTCTAQNANPQ</sequence>
<accession>A0A9Q4MJL5</accession>
<gene>
    <name evidence="1" type="ORF">FG476_11405</name>
</gene>
<evidence type="ECO:0000313" key="2">
    <source>
        <dbReference type="Proteomes" id="UP000474061"/>
    </source>
</evidence>
<proteinExistence type="predicted"/>
<dbReference type="AlphaFoldDB" id="A0A9Q4MJL5"/>
<dbReference type="EMBL" id="VDCJ01000352">
    <property type="protein sequence ID" value="MRU24634.1"/>
    <property type="molecule type" value="Genomic_DNA"/>
</dbReference>
<evidence type="ECO:0000313" key="1">
    <source>
        <dbReference type="EMBL" id="MRU24634.1"/>
    </source>
</evidence>
<reference evidence="1" key="1">
    <citation type="submission" date="2019-05" db="EMBL/GenBank/DDBJ databases">
        <authorList>
            <person name="Castillo A."/>
            <person name="Giampetruzzi A."/>
            <person name="Landa B."/>
            <person name="Saponari M."/>
            <person name="Almeida R.P.P."/>
            <person name="Moralejo E."/>
            <person name="Marco-Noales E."/>
            <person name="Velasco-Amo M.P."/>
            <person name="Roman-Ecija M."/>
            <person name="Navarro I."/>
            <person name="Monterde A."/>
            <person name="Barbe S."/>
        </authorList>
    </citation>
    <scope>NUCLEOTIDE SEQUENCE</scope>
    <source>
        <strain evidence="1">XYL1981</strain>
    </source>
</reference>